<reference evidence="2 3" key="1">
    <citation type="submission" date="2016-03" db="EMBL/GenBank/DDBJ databases">
        <authorList>
            <person name="Devillers H."/>
        </authorList>
    </citation>
    <scope>NUCLEOTIDE SEQUENCE [LARGE SCALE GENOMIC DNA]</scope>
    <source>
        <strain evidence="2">CBS 11717</strain>
    </source>
</reference>
<keyword evidence="3" id="KW-1185">Reference proteome</keyword>
<accession>A0A1G4JBQ7</accession>
<dbReference type="Proteomes" id="UP000191024">
    <property type="component" value="Chromosome D"/>
</dbReference>
<feature type="region of interest" description="Disordered" evidence="1">
    <location>
        <begin position="175"/>
        <end position="209"/>
    </location>
</feature>
<evidence type="ECO:0000313" key="2">
    <source>
        <dbReference type="EMBL" id="SCU87265.1"/>
    </source>
</evidence>
<sequence>MRIVGGARRRQLRSAFPATPPTRPPRGARGSQRARGPPYAVMAACCTKPARPFPFGRRVIRGSAEARTRGCARNGLPMRPVQTHLPRTLAADACMHRKPSARCHWFARQPFPLTAHSRADTFSARAARLPAFAAVPALRQGARGLGVQRPGVHGRACAATSEPAHKYALPAYGEARVGSGQQQQRPAAARPCTQEQAPLVRCRPGQRRR</sequence>
<evidence type="ECO:0000256" key="1">
    <source>
        <dbReference type="SAM" id="MobiDB-lite"/>
    </source>
</evidence>
<dbReference type="AlphaFoldDB" id="A0A1G4JBQ7"/>
<feature type="region of interest" description="Disordered" evidence="1">
    <location>
        <begin position="1"/>
        <end position="36"/>
    </location>
</feature>
<dbReference type="EMBL" id="LT598463">
    <property type="protein sequence ID" value="SCU87265.1"/>
    <property type="molecule type" value="Genomic_DNA"/>
</dbReference>
<protein>
    <submittedName>
        <fullName evidence="2">LAMI_0D05380g1_1</fullName>
    </submittedName>
</protein>
<feature type="compositionally biased region" description="Low complexity" evidence="1">
    <location>
        <begin position="181"/>
        <end position="191"/>
    </location>
</feature>
<proteinExistence type="predicted"/>
<organism evidence="2 3">
    <name type="scientific">Lachancea mirantina</name>
    <dbReference type="NCBI Taxonomy" id="1230905"/>
    <lineage>
        <taxon>Eukaryota</taxon>
        <taxon>Fungi</taxon>
        <taxon>Dikarya</taxon>
        <taxon>Ascomycota</taxon>
        <taxon>Saccharomycotina</taxon>
        <taxon>Saccharomycetes</taxon>
        <taxon>Saccharomycetales</taxon>
        <taxon>Saccharomycetaceae</taxon>
        <taxon>Lachancea</taxon>
    </lineage>
</organism>
<gene>
    <name evidence="2" type="ORF">LAMI_0D05380G</name>
</gene>
<evidence type="ECO:0000313" key="3">
    <source>
        <dbReference type="Proteomes" id="UP000191024"/>
    </source>
</evidence>
<name>A0A1G4JBQ7_9SACH</name>